<gene>
    <name evidence="1" type="ORF">APY04_0737</name>
</gene>
<name>A0A109BM79_HYPSL</name>
<dbReference type="AlphaFoldDB" id="A0A109BM79"/>
<protein>
    <submittedName>
        <fullName evidence="1">Uncharacterized protein</fullName>
    </submittedName>
</protein>
<sequence length="97" mass="10918">MRIAEIGASNAQTTVTSQPMRVAEIETQQENLDADVHHPGQKGDEAEAILKESKDSFKVTHQSFEDCMKDWGPSTQMSKEEWAQSCRSTLKYFPEGK</sequence>
<dbReference type="Proteomes" id="UP000059074">
    <property type="component" value="Unassembled WGS sequence"/>
</dbReference>
<comment type="caution">
    <text evidence="1">The sequence shown here is derived from an EMBL/GenBank/DDBJ whole genome shotgun (WGS) entry which is preliminary data.</text>
</comment>
<evidence type="ECO:0000313" key="2">
    <source>
        <dbReference type="Proteomes" id="UP000059074"/>
    </source>
</evidence>
<reference evidence="1 2" key="1">
    <citation type="submission" date="2015-10" db="EMBL/GenBank/DDBJ databases">
        <title>Transcriptomic analysis of a linuron degrading triple-species bacterial consortium.</title>
        <authorList>
            <person name="Albers P."/>
        </authorList>
    </citation>
    <scope>NUCLEOTIDE SEQUENCE [LARGE SCALE GENOMIC DNA]</scope>
    <source>
        <strain evidence="1 2">WDL6</strain>
    </source>
</reference>
<keyword evidence="2" id="KW-1185">Reference proteome</keyword>
<dbReference type="PATRIC" id="fig|121290.4.peg.1212"/>
<evidence type="ECO:0000313" key="1">
    <source>
        <dbReference type="EMBL" id="KWT71075.1"/>
    </source>
</evidence>
<dbReference type="EMBL" id="LMTR01000027">
    <property type="protein sequence ID" value="KWT71075.1"/>
    <property type="molecule type" value="Genomic_DNA"/>
</dbReference>
<accession>A0A109BM79</accession>
<organism evidence="1 2">
    <name type="scientific">Hyphomicrobium sulfonivorans</name>
    <dbReference type="NCBI Taxonomy" id="121290"/>
    <lineage>
        <taxon>Bacteria</taxon>
        <taxon>Pseudomonadati</taxon>
        <taxon>Pseudomonadota</taxon>
        <taxon>Alphaproteobacteria</taxon>
        <taxon>Hyphomicrobiales</taxon>
        <taxon>Hyphomicrobiaceae</taxon>
        <taxon>Hyphomicrobium</taxon>
    </lineage>
</organism>
<proteinExistence type="predicted"/>